<keyword evidence="3" id="KW-0809">Transit peptide</keyword>
<keyword evidence="5" id="KW-0496">Mitochondrion</keyword>
<dbReference type="GO" id="GO:0003735">
    <property type="term" value="F:structural constituent of ribosome"/>
    <property type="evidence" value="ECO:0007669"/>
    <property type="project" value="InterPro"/>
</dbReference>
<dbReference type="AlphaFoldDB" id="A0A2W1CZ17"/>
<name>A0A2W1CZ17_9PLEO</name>
<evidence type="ECO:0000313" key="9">
    <source>
        <dbReference type="Proteomes" id="UP000245464"/>
    </source>
</evidence>
<dbReference type="GeneID" id="6338330"/>
<accession>A0A2W1CZ17</accession>
<comment type="caution">
    <text evidence="8">The sequence shown here is derived from an EMBL/GenBank/DDBJ whole genome shotgun (WGS) entry which is preliminary data.</text>
</comment>
<comment type="subcellular location">
    <subcellularLocation>
        <location evidence="1">Mitochondrion</location>
    </subcellularLocation>
</comment>
<keyword evidence="6" id="KW-0687">Ribonucleoprotein</keyword>
<evidence type="ECO:0000256" key="7">
    <source>
        <dbReference type="SAM" id="MobiDB-lite"/>
    </source>
</evidence>
<evidence type="ECO:0000256" key="3">
    <source>
        <dbReference type="ARBA" id="ARBA00022946"/>
    </source>
</evidence>
<dbReference type="GO" id="GO:0006412">
    <property type="term" value="P:translation"/>
    <property type="evidence" value="ECO:0007669"/>
    <property type="project" value="TreeGrafter"/>
</dbReference>
<dbReference type="PANTHER" id="PTHR21338:SF0">
    <property type="entry name" value="LARGE RIBOSOMAL SUBUNIT PROTEIN ML41"/>
    <property type="match status" value="1"/>
</dbReference>
<evidence type="ECO:0000256" key="2">
    <source>
        <dbReference type="ARBA" id="ARBA00010152"/>
    </source>
</evidence>
<dbReference type="RefSeq" id="XP_001931975.1">
    <property type="nucleotide sequence ID" value="XM_001931940.2"/>
</dbReference>
<keyword evidence="4" id="KW-0689">Ribosomal protein</keyword>
<dbReference type="Proteomes" id="UP000245464">
    <property type="component" value="Chromosome 1"/>
</dbReference>
<protein>
    <submittedName>
        <fullName evidence="8">MRP-L27 domain-containing protein</fullName>
    </submittedName>
</protein>
<gene>
    <name evidence="8" type="ORF">PtrM4_020940</name>
</gene>
<dbReference type="Pfam" id="PF09809">
    <property type="entry name" value="MRP-L27"/>
    <property type="match status" value="1"/>
</dbReference>
<evidence type="ECO:0000256" key="1">
    <source>
        <dbReference type="ARBA" id="ARBA00004173"/>
    </source>
</evidence>
<dbReference type="InterPro" id="IPR019189">
    <property type="entry name" value="Ribosomal_mL41"/>
</dbReference>
<evidence type="ECO:0000256" key="4">
    <source>
        <dbReference type="ARBA" id="ARBA00022980"/>
    </source>
</evidence>
<organism evidence="8 9">
    <name type="scientific">Pyrenophora tritici-repentis</name>
    <dbReference type="NCBI Taxonomy" id="45151"/>
    <lineage>
        <taxon>Eukaryota</taxon>
        <taxon>Fungi</taxon>
        <taxon>Dikarya</taxon>
        <taxon>Ascomycota</taxon>
        <taxon>Pezizomycotina</taxon>
        <taxon>Dothideomycetes</taxon>
        <taxon>Pleosporomycetidae</taxon>
        <taxon>Pleosporales</taxon>
        <taxon>Pleosporineae</taxon>
        <taxon>Pleosporaceae</taxon>
        <taxon>Pyrenophora</taxon>
    </lineage>
</organism>
<dbReference type="GO" id="GO:0005762">
    <property type="term" value="C:mitochondrial large ribosomal subunit"/>
    <property type="evidence" value="ECO:0007669"/>
    <property type="project" value="InterPro"/>
</dbReference>
<dbReference type="OrthoDB" id="408933at2759"/>
<dbReference type="KEGG" id="ptrr:6338330"/>
<feature type="region of interest" description="Disordered" evidence="7">
    <location>
        <begin position="115"/>
        <end position="139"/>
    </location>
</feature>
<dbReference type="PANTHER" id="PTHR21338">
    <property type="entry name" value="MITOCHONDRIAL RIBOSOMAL PROTEIN L41"/>
    <property type="match status" value="1"/>
</dbReference>
<dbReference type="OMA" id="YIIEWDK"/>
<evidence type="ECO:0000256" key="6">
    <source>
        <dbReference type="ARBA" id="ARBA00023274"/>
    </source>
</evidence>
<comment type="similarity">
    <text evidence="2">Belongs to the mitochondrion-specific ribosomal protein mL41 family.</text>
</comment>
<reference evidence="8" key="1">
    <citation type="journal article" date="2018" name="BMC Genomics">
        <title>Comparative genomics of the wheat fungal pathogen Pyrenophora tritici-repentis reveals chromosomal variations and genome plasticity.</title>
        <authorList>
            <person name="Moolhuijzen P."/>
            <person name="See P.T."/>
            <person name="Hane J.K."/>
            <person name="Shi G."/>
            <person name="Liu Z."/>
            <person name="Oliver R.P."/>
            <person name="Moffat C.S."/>
        </authorList>
    </citation>
    <scope>NUCLEOTIDE SEQUENCE [LARGE SCALE GENOMIC DNA]</scope>
    <source>
        <strain evidence="8">M4</strain>
    </source>
</reference>
<sequence length="139" mass="15677">MFKATPPLQKMLRRLPLSPKQAGKEYYKGNRVGSMGIINRYGNFIPDWNKIRTFVYPERGTNNSDLTPFVAASIPKVRYNDSNNPETYPKRFGGEDYLSAWKMAGGHDLVEVETAAGDSNAKTRTNMPTPFEERPATKS</sequence>
<evidence type="ECO:0000256" key="5">
    <source>
        <dbReference type="ARBA" id="ARBA00023128"/>
    </source>
</evidence>
<proteinExistence type="inferred from homology"/>
<dbReference type="EMBL" id="NQIK02000001">
    <property type="protein sequence ID" value="KAF7577854.1"/>
    <property type="molecule type" value="Genomic_DNA"/>
</dbReference>
<evidence type="ECO:0000313" key="8">
    <source>
        <dbReference type="EMBL" id="KAF7577854.1"/>
    </source>
</evidence>